<evidence type="ECO:0000313" key="3">
    <source>
        <dbReference type="Proteomes" id="UP001276659"/>
    </source>
</evidence>
<protein>
    <submittedName>
        <fullName evidence="2">Uncharacterized protein</fullName>
    </submittedName>
</protein>
<comment type="caution">
    <text evidence="2">The sequence shown here is derived from an EMBL/GenBank/DDBJ whole genome shotgun (WGS) entry which is preliminary data.</text>
</comment>
<feature type="signal peptide" evidence="1">
    <location>
        <begin position="1"/>
        <end position="21"/>
    </location>
</feature>
<sequence>MPRRTASILFIFAWSNGEVWQDPSNPQFNTNLYFPLGTCVFKVLMTDAKDDEFPNMAKRLKRAGSTQEPKRLARGSVAHARPGVGMAARMDVQTTFRVSVKVASLDDSTSTLSISEWHHHDDDIDFQDVNAYLKLRDLPWSGAVNLTHWRVDEGHSNAYATWLEMGSPQADNITQEQHDGLVAAGTLAMLEPKMMNNSDGCAEMDFDLPIKSLSLLQLRHA</sequence>
<accession>A0AAD9Z658</accession>
<keyword evidence="3" id="KW-1185">Reference proteome</keyword>
<reference evidence="2" key="1">
    <citation type="submission" date="2022-11" db="EMBL/GenBank/DDBJ databases">
        <title>Chromosomal genome sequence assembly and mating type (MAT) locus characterization of the leprose asexual lichenized fungus Lepraria neglecta (Nyl.) Erichsen.</title>
        <authorList>
            <person name="Allen J.L."/>
            <person name="Pfeffer B."/>
        </authorList>
    </citation>
    <scope>NUCLEOTIDE SEQUENCE</scope>
    <source>
        <strain evidence="2">Allen 5258</strain>
    </source>
</reference>
<evidence type="ECO:0000256" key="1">
    <source>
        <dbReference type="SAM" id="SignalP"/>
    </source>
</evidence>
<dbReference type="Gene3D" id="2.60.40.1500">
    <property type="entry name" value="Glycosyl hydrolase domain, family 39"/>
    <property type="match status" value="1"/>
</dbReference>
<proteinExistence type="predicted"/>
<dbReference type="EMBL" id="JASNWA010000008">
    <property type="protein sequence ID" value="KAK3171513.1"/>
    <property type="molecule type" value="Genomic_DNA"/>
</dbReference>
<gene>
    <name evidence="2" type="ORF">OEA41_003597</name>
</gene>
<evidence type="ECO:0000313" key="2">
    <source>
        <dbReference type="EMBL" id="KAK3171513.1"/>
    </source>
</evidence>
<keyword evidence="1" id="KW-0732">Signal</keyword>
<dbReference type="Proteomes" id="UP001276659">
    <property type="component" value="Unassembled WGS sequence"/>
</dbReference>
<organism evidence="2 3">
    <name type="scientific">Lepraria neglecta</name>
    <dbReference type="NCBI Taxonomy" id="209136"/>
    <lineage>
        <taxon>Eukaryota</taxon>
        <taxon>Fungi</taxon>
        <taxon>Dikarya</taxon>
        <taxon>Ascomycota</taxon>
        <taxon>Pezizomycotina</taxon>
        <taxon>Lecanoromycetes</taxon>
        <taxon>OSLEUM clade</taxon>
        <taxon>Lecanoromycetidae</taxon>
        <taxon>Lecanorales</taxon>
        <taxon>Lecanorineae</taxon>
        <taxon>Stereocaulaceae</taxon>
        <taxon>Lepraria</taxon>
    </lineage>
</organism>
<name>A0AAD9Z658_9LECA</name>
<dbReference type="SUPFAM" id="SSF51011">
    <property type="entry name" value="Glycosyl hydrolase domain"/>
    <property type="match status" value="1"/>
</dbReference>
<dbReference type="AlphaFoldDB" id="A0AAD9Z658"/>
<feature type="chain" id="PRO_5042280438" evidence="1">
    <location>
        <begin position="22"/>
        <end position="221"/>
    </location>
</feature>